<evidence type="ECO:0000256" key="1">
    <source>
        <dbReference type="SAM" id="MobiDB-lite"/>
    </source>
</evidence>
<proteinExistence type="predicted"/>
<sequence length="51" mass="6101">MERCVHNLKHTQRLKKSEETATTQKFFDLQSNQNRSYQKLPRCRSDQSTTT</sequence>
<dbReference type="EMBL" id="JAIWYP010000001">
    <property type="protein sequence ID" value="KAH3876806.1"/>
    <property type="molecule type" value="Genomic_DNA"/>
</dbReference>
<protein>
    <submittedName>
        <fullName evidence="2">Uncharacterized protein</fullName>
    </submittedName>
</protein>
<organism evidence="2 3">
    <name type="scientific">Dreissena polymorpha</name>
    <name type="common">Zebra mussel</name>
    <name type="synonym">Mytilus polymorpha</name>
    <dbReference type="NCBI Taxonomy" id="45954"/>
    <lineage>
        <taxon>Eukaryota</taxon>
        <taxon>Metazoa</taxon>
        <taxon>Spiralia</taxon>
        <taxon>Lophotrochozoa</taxon>
        <taxon>Mollusca</taxon>
        <taxon>Bivalvia</taxon>
        <taxon>Autobranchia</taxon>
        <taxon>Heteroconchia</taxon>
        <taxon>Euheterodonta</taxon>
        <taxon>Imparidentia</taxon>
        <taxon>Neoheterodontei</taxon>
        <taxon>Myida</taxon>
        <taxon>Dreissenoidea</taxon>
        <taxon>Dreissenidae</taxon>
        <taxon>Dreissena</taxon>
    </lineage>
</organism>
<evidence type="ECO:0000313" key="2">
    <source>
        <dbReference type="EMBL" id="KAH3876806.1"/>
    </source>
</evidence>
<accession>A0A9D4MJZ9</accession>
<feature type="region of interest" description="Disordered" evidence="1">
    <location>
        <begin position="25"/>
        <end position="51"/>
    </location>
</feature>
<reference evidence="2" key="2">
    <citation type="submission" date="2020-11" db="EMBL/GenBank/DDBJ databases">
        <authorList>
            <person name="McCartney M.A."/>
            <person name="Auch B."/>
            <person name="Kono T."/>
            <person name="Mallez S."/>
            <person name="Becker A."/>
            <person name="Gohl D.M."/>
            <person name="Silverstein K.A.T."/>
            <person name="Koren S."/>
            <person name="Bechman K.B."/>
            <person name="Herman A."/>
            <person name="Abrahante J.E."/>
            <person name="Garbe J."/>
        </authorList>
    </citation>
    <scope>NUCLEOTIDE SEQUENCE</scope>
    <source>
        <strain evidence="2">Duluth1</strain>
        <tissue evidence="2">Whole animal</tissue>
    </source>
</reference>
<feature type="compositionally biased region" description="Polar residues" evidence="1">
    <location>
        <begin position="25"/>
        <end position="37"/>
    </location>
</feature>
<gene>
    <name evidence="2" type="ORF">DPMN_000656</name>
</gene>
<reference evidence="2" key="1">
    <citation type="journal article" date="2019" name="bioRxiv">
        <title>The Genome of the Zebra Mussel, Dreissena polymorpha: A Resource for Invasive Species Research.</title>
        <authorList>
            <person name="McCartney M.A."/>
            <person name="Auch B."/>
            <person name="Kono T."/>
            <person name="Mallez S."/>
            <person name="Zhang Y."/>
            <person name="Obille A."/>
            <person name="Becker A."/>
            <person name="Abrahante J.E."/>
            <person name="Garbe J."/>
            <person name="Badalamenti J.P."/>
            <person name="Herman A."/>
            <person name="Mangelson H."/>
            <person name="Liachko I."/>
            <person name="Sullivan S."/>
            <person name="Sone E.D."/>
            <person name="Koren S."/>
            <person name="Silverstein K.A.T."/>
            <person name="Beckman K.B."/>
            <person name="Gohl D.M."/>
        </authorList>
    </citation>
    <scope>NUCLEOTIDE SEQUENCE</scope>
    <source>
        <strain evidence="2">Duluth1</strain>
        <tissue evidence="2">Whole animal</tissue>
    </source>
</reference>
<comment type="caution">
    <text evidence="2">The sequence shown here is derived from an EMBL/GenBank/DDBJ whole genome shotgun (WGS) entry which is preliminary data.</text>
</comment>
<keyword evidence="3" id="KW-1185">Reference proteome</keyword>
<dbReference type="Proteomes" id="UP000828390">
    <property type="component" value="Unassembled WGS sequence"/>
</dbReference>
<evidence type="ECO:0000313" key="3">
    <source>
        <dbReference type="Proteomes" id="UP000828390"/>
    </source>
</evidence>
<name>A0A9D4MJZ9_DREPO</name>
<dbReference type="AlphaFoldDB" id="A0A9D4MJZ9"/>